<comment type="subunit">
    <text evidence="3">Monomer.</text>
</comment>
<comment type="similarity">
    <text evidence="3">Belongs to the AB hydrolase superfamily. MenH family.</text>
</comment>
<dbReference type="NCBIfam" id="TIGR03695">
    <property type="entry name" value="menH_SHCHC"/>
    <property type="match status" value="1"/>
</dbReference>
<evidence type="ECO:0000256" key="3">
    <source>
        <dbReference type="HAMAP-Rule" id="MF_01660"/>
    </source>
</evidence>
<sequence>MSERVITIAGYPYQTTHYQNTASSNRWLLLHGFMGSRHDFDAIAPALPGEVLVIDLLGFGTEAPLVAPTTRFAMHHQIADIRQILFAYQWEKVYLVGYSMGGRLALGFALAHPEHVETLVLESTTAGLADAQARAARRAADAKKAEQIRQDFGAFVTDWGQLPLFASQKHLPAALRQRMFQQRLQQQPENVANALIGMGTGVQPNFWPKLAQLRMKTTLIVGEQDLKFNHIADQLLQSIPHAQKVVIGGAGHNTHFEQPEQFNMRLIQHVSR</sequence>
<evidence type="ECO:0000313" key="5">
    <source>
        <dbReference type="EMBL" id="NKZ18680.1"/>
    </source>
</evidence>
<dbReference type="AlphaFoldDB" id="A0A846ZHD5"/>
<evidence type="ECO:0000256" key="2">
    <source>
        <dbReference type="ARBA" id="ARBA00023239"/>
    </source>
</evidence>
<proteinExistence type="inferred from homology"/>
<accession>A0A846ZHD5</accession>
<feature type="domain" description="AB hydrolase-1" evidence="4">
    <location>
        <begin position="28"/>
        <end position="259"/>
    </location>
</feature>
<dbReference type="Proteomes" id="UP000590460">
    <property type="component" value="Unassembled WGS sequence"/>
</dbReference>
<organism evidence="5 6">
    <name type="scientific">Leuconostoc holzapfelii</name>
    <dbReference type="NCBI Taxonomy" id="434464"/>
    <lineage>
        <taxon>Bacteria</taxon>
        <taxon>Bacillati</taxon>
        <taxon>Bacillota</taxon>
        <taxon>Bacilli</taxon>
        <taxon>Lactobacillales</taxon>
        <taxon>Lactobacillaceae</taxon>
        <taxon>Leuconostoc</taxon>
    </lineage>
</organism>
<protein>
    <recommendedName>
        <fullName evidence="3">Putative 2-succinyl-6-hydroxy-2,4-cyclohexadiene-1-carboxylate synthase</fullName>
        <shortName evidence="3">SHCHC synthase</shortName>
        <ecNumber evidence="3">4.2.99.20</ecNumber>
    </recommendedName>
</protein>
<dbReference type="EMBL" id="JAAXPO010000005">
    <property type="protein sequence ID" value="NKZ18680.1"/>
    <property type="molecule type" value="Genomic_DNA"/>
</dbReference>
<dbReference type="PANTHER" id="PTHR42916">
    <property type="entry name" value="2-SUCCINYL-5-ENOLPYRUVYL-6-HYDROXY-3-CYCLOHEXENE-1-CARBOXYLATE SYNTHASE"/>
    <property type="match status" value="1"/>
</dbReference>
<dbReference type="RefSeq" id="WP_168677028.1">
    <property type="nucleotide sequence ID" value="NZ_BPKV01000015.1"/>
</dbReference>
<reference evidence="5 6" key="1">
    <citation type="submission" date="2020-04" db="EMBL/GenBank/DDBJ databases">
        <title>MicrobeNet Type strains.</title>
        <authorList>
            <person name="Nicholson A.C."/>
        </authorList>
    </citation>
    <scope>NUCLEOTIDE SEQUENCE [LARGE SCALE GENOMIC DNA]</scope>
    <source>
        <strain evidence="5 6">CCUG 54536</strain>
    </source>
</reference>
<dbReference type="Pfam" id="PF00561">
    <property type="entry name" value="Abhydrolase_1"/>
    <property type="match status" value="1"/>
</dbReference>
<comment type="pathway">
    <text evidence="3">Quinol/quinone metabolism; menaquinone biosynthesis.</text>
</comment>
<comment type="pathway">
    <text evidence="3">Quinol/quinone metabolism; 1,4-dihydroxy-2-naphthoate biosynthesis; 1,4-dihydroxy-2-naphthoate from chorismate: step 3/7.</text>
</comment>
<dbReference type="PRINTS" id="PR00111">
    <property type="entry name" value="ABHYDROLASE"/>
</dbReference>
<keyword evidence="2 3" id="KW-0456">Lyase</keyword>
<comment type="caution">
    <text evidence="5">The sequence shown here is derived from an EMBL/GenBank/DDBJ whole genome shotgun (WGS) entry which is preliminary data.</text>
</comment>
<dbReference type="InterPro" id="IPR000073">
    <property type="entry name" value="AB_hydrolase_1"/>
</dbReference>
<comment type="function">
    <text evidence="3">Catalyzes a proton abstraction reaction that results in 2,5-elimination of pyruvate from 2-succinyl-5-enolpyruvyl-6-hydroxy-3-cyclohexene-1-carboxylate (SEPHCHC) and the formation of 2-succinyl-6-hydroxy-2,4-cyclohexadiene-1-carboxylate (SHCHC).</text>
</comment>
<dbReference type="PANTHER" id="PTHR42916:SF1">
    <property type="entry name" value="PROTEIN PHYLLO, CHLOROPLASTIC"/>
    <property type="match status" value="1"/>
</dbReference>
<evidence type="ECO:0000259" key="4">
    <source>
        <dbReference type="Pfam" id="PF00561"/>
    </source>
</evidence>
<dbReference type="SUPFAM" id="SSF53474">
    <property type="entry name" value="alpha/beta-Hydrolases"/>
    <property type="match status" value="1"/>
</dbReference>
<dbReference type="UniPathway" id="UPA00079"/>
<evidence type="ECO:0000256" key="1">
    <source>
        <dbReference type="ARBA" id="ARBA00022428"/>
    </source>
</evidence>
<evidence type="ECO:0000313" key="6">
    <source>
        <dbReference type="Proteomes" id="UP000590460"/>
    </source>
</evidence>
<dbReference type="EC" id="4.2.99.20" evidence="3"/>
<name>A0A846ZHD5_9LACO</name>
<keyword evidence="1 3" id="KW-0474">Menaquinone biosynthesis</keyword>
<comment type="catalytic activity">
    <reaction evidence="3">
        <text>5-enolpyruvoyl-6-hydroxy-2-succinyl-cyclohex-3-ene-1-carboxylate = (1R,6R)-6-hydroxy-2-succinyl-cyclohexa-2,4-diene-1-carboxylate + pyruvate</text>
        <dbReference type="Rhea" id="RHEA:25597"/>
        <dbReference type="ChEBI" id="CHEBI:15361"/>
        <dbReference type="ChEBI" id="CHEBI:58689"/>
        <dbReference type="ChEBI" id="CHEBI:58818"/>
        <dbReference type="EC" id="4.2.99.20"/>
    </reaction>
</comment>
<dbReference type="Gene3D" id="3.40.50.1820">
    <property type="entry name" value="alpha/beta hydrolase"/>
    <property type="match status" value="1"/>
</dbReference>
<dbReference type="GO" id="GO:0070205">
    <property type="term" value="F:2-succinyl-6-hydroxy-2,4-cyclohexadiene-1-carboxylate synthase activity"/>
    <property type="evidence" value="ECO:0007669"/>
    <property type="project" value="UniProtKB-UniRule"/>
</dbReference>
<dbReference type="UniPathway" id="UPA01057">
    <property type="reaction ID" value="UER00900"/>
</dbReference>
<dbReference type="InterPro" id="IPR022485">
    <property type="entry name" value="SHCHC_synthase_MenH"/>
</dbReference>
<dbReference type="InterPro" id="IPR029058">
    <property type="entry name" value="AB_hydrolase_fold"/>
</dbReference>
<gene>
    <name evidence="3 5" type="primary">menH</name>
    <name evidence="5" type="ORF">HF966_05765</name>
</gene>
<dbReference type="HAMAP" id="MF_01660">
    <property type="entry name" value="MenH"/>
    <property type="match status" value="1"/>
</dbReference>
<dbReference type="GO" id="GO:0009234">
    <property type="term" value="P:menaquinone biosynthetic process"/>
    <property type="evidence" value="ECO:0007669"/>
    <property type="project" value="UniProtKB-UniRule"/>
</dbReference>